<dbReference type="PANTHER" id="PTHR42760:SF133">
    <property type="entry name" value="3-OXOACYL-[ACYL-CARRIER-PROTEIN] REDUCTASE"/>
    <property type="match status" value="1"/>
</dbReference>
<evidence type="ECO:0000256" key="2">
    <source>
        <dbReference type="ARBA" id="ARBA00023002"/>
    </source>
</evidence>
<sequence length="251" mass="26297">MRGVRGGSMTRSVLPGRLADKRAIVTGAGRGIGLAIATAFLQEGARVLANDMQAELLERARLRLPAATGHVAFHQGDVSDPGAVAEMVTLAREAFGGVDVLVNNAAIGGTGKTLLELSLEEWERFLRVDLTSVFLCCQAVVPLMIEQGRGSIINLSSITGLAGTAGSIPYAAAKAGVLGLTKSLAKELAPHRINVNAIAPGLIDTEMSRARGQEESRRAVLWPRIGTPEDVAWLAVYLASDEAEFVTSSAG</sequence>
<keyword evidence="2" id="KW-0560">Oxidoreductase</keyword>
<dbReference type="InterPro" id="IPR036291">
    <property type="entry name" value="NAD(P)-bd_dom_sf"/>
</dbReference>
<dbReference type="AlphaFoldDB" id="A0A831T8A0"/>
<dbReference type="GO" id="GO:0016616">
    <property type="term" value="F:oxidoreductase activity, acting on the CH-OH group of donors, NAD or NADP as acceptor"/>
    <property type="evidence" value="ECO:0007669"/>
    <property type="project" value="TreeGrafter"/>
</dbReference>
<name>A0A831T8A0_9BACT</name>
<proteinExistence type="inferred from homology"/>
<evidence type="ECO:0000256" key="1">
    <source>
        <dbReference type="ARBA" id="ARBA00006484"/>
    </source>
</evidence>
<dbReference type="PRINTS" id="PR00081">
    <property type="entry name" value="GDHRDH"/>
</dbReference>
<protein>
    <submittedName>
        <fullName evidence="3">SDR family oxidoreductase</fullName>
    </submittedName>
</protein>
<dbReference type="InterPro" id="IPR020904">
    <property type="entry name" value="Sc_DH/Rdtase_CS"/>
</dbReference>
<comment type="similarity">
    <text evidence="1">Belongs to the short-chain dehydrogenases/reductases (SDR) family.</text>
</comment>
<dbReference type="SUPFAM" id="SSF51735">
    <property type="entry name" value="NAD(P)-binding Rossmann-fold domains"/>
    <property type="match status" value="1"/>
</dbReference>
<dbReference type="PANTHER" id="PTHR42760">
    <property type="entry name" value="SHORT-CHAIN DEHYDROGENASES/REDUCTASES FAMILY MEMBER"/>
    <property type="match status" value="1"/>
</dbReference>
<comment type="caution">
    <text evidence="3">The sequence shown here is derived from an EMBL/GenBank/DDBJ whole genome shotgun (WGS) entry which is preliminary data.</text>
</comment>
<dbReference type="PRINTS" id="PR00080">
    <property type="entry name" value="SDRFAMILY"/>
</dbReference>
<reference evidence="3" key="1">
    <citation type="journal article" date="2020" name="mSystems">
        <title>Genome- and Community-Level Interaction Insights into Carbon Utilization and Element Cycling Functions of Hydrothermarchaeota in Hydrothermal Sediment.</title>
        <authorList>
            <person name="Zhou Z."/>
            <person name="Liu Y."/>
            <person name="Xu W."/>
            <person name="Pan J."/>
            <person name="Luo Z.H."/>
            <person name="Li M."/>
        </authorList>
    </citation>
    <scope>NUCLEOTIDE SEQUENCE [LARGE SCALE GENOMIC DNA]</scope>
    <source>
        <strain evidence="3">SpSt-210</strain>
    </source>
</reference>
<dbReference type="Gene3D" id="3.40.50.720">
    <property type="entry name" value="NAD(P)-binding Rossmann-like Domain"/>
    <property type="match status" value="1"/>
</dbReference>
<organism evidence="3">
    <name type="scientific">Thermorudis peleae</name>
    <dbReference type="NCBI Taxonomy" id="1382356"/>
    <lineage>
        <taxon>Bacteria</taxon>
        <taxon>Pseudomonadati</taxon>
        <taxon>Thermomicrobiota</taxon>
        <taxon>Thermomicrobia</taxon>
        <taxon>Thermomicrobia incertae sedis</taxon>
        <taxon>Thermorudis</taxon>
    </lineage>
</organism>
<dbReference type="Pfam" id="PF13561">
    <property type="entry name" value="adh_short_C2"/>
    <property type="match status" value="1"/>
</dbReference>
<dbReference type="NCBIfam" id="NF005559">
    <property type="entry name" value="PRK07231.1"/>
    <property type="match status" value="1"/>
</dbReference>
<dbReference type="PROSITE" id="PS00061">
    <property type="entry name" value="ADH_SHORT"/>
    <property type="match status" value="1"/>
</dbReference>
<evidence type="ECO:0000313" key="3">
    <source>
        <dbReference type="EMBL" id="HEG90150.1"/>
    </source>
</evidence>
<gene>
    <name evidence="3" type="ORF">ENP34_01700</name>
</gene>
<accession>A0A831T8A0</accession>
<dbReference type="EMBL" id="DSIY01000038">
    <property type="protein sequence ID" value="HEG90150.1"/>
    <property type="molecule type" value="Genomic_DNA"/>
</dbReference>
<dbReference type="FunFam" id="3.40.50.720:FF:000084">
    <property type="entry name" value="Short-chain dehydrogenase reductase"/>
    <property type="match status" value="1"/>
</dbReference>
<dbReference type="InterPro" id="IPR002347">
    <property type="entry name" value="SDR_fam"/>
</dbReference>